<proteinExistence type="predicted"/>
<keyword evidence="2" id="KW-1185">Reference proteome</keyword>
<dbReference type="Proteomes" id="UP001163603">
    <property type="component" value="Chromosome 14"/>
</dbReference>
<accession>A0ACC0X328</accession>
<gene>
    <name evidence="1" type="ORF">Pint_33160</name>
</gene>
<evidence type="ECO:0000313" key="1">
    <source>
        <dbReference type="EMBL" id="KAJ0009900.1"/>
    </source>
</evidence>
<evidence type="ECO:0000313" key="2">
    <source>
        <dbReference type="Proteomes" id="UP001163603"/>
    </source>
</evidence>
<protein>
    <submittedName>
        <fullName evidence="1">Uncharacterized protein</fullName>
    </submittedName>
</protein>
<name>A0ACC0X328_9ROSI</name>
<sequence>MSASSSPRSNSSQATLDASLLNRIQNGPPLTQPVPPPNAGNTTVLGNTTVPGTNLISLNASSQIPFKLAKGVNYSF</sequence>
<reference evidence="2" key="1">
    <citation type="journal article" date="2023" name="G3 (Bethesda)">
        <title>Genome assembly and association tests identify interacting loci associated with vigor, precocity, and sex in interspecific pistachio rootstocks.</title>
        <authorList>
            <person name="Palmer W."/>
            <person name="Jacygrad E."/>
            <person name="Sagayaradj S."/>
            <person name="Cavanaugh K."/>
            <person name="Han R."/>
            <person name="Bertier L."/>
            <person name="Beede B."/>
            <person name="Kafkas S."/>
            <person name="Golino D."/>
            <person name="Preece J."/>
            <person name="Michelmore R."/>
        </authorList>
    </citation>
    <scope>NUCLEOTIDE SEQUENCE [LARGE SCALE GENOMIC DNA]</scope>
</reference>
<dbReference type="EMBL" id="CM047749">
    <property type="protein sequence ID" value="KAJ0009900.1"/>
    <property type="molecule type" value="Genomic_DNA"/>
</dbReference>
<organism evidence="1 2">
    <name type="scientific">Pistacia integerrima</name>
    <dbReference type="NCBI Taxonomy" id="434235"/>
    <lineage>
        <taxon>Eukaryota</taxon>
        <taxon>Viridiplantae</taxon>
        <taxon>Streptophyta</taxon>
        <taxon>Embryophyta</taxon>
        <taxon>Tracheophyta</taxon>
        <taxon>Spermatophyta</taxon>
        <taxon>Magnoliopsida</taxon>
        <taxon>eudicotyledons</taxon>
        <taxon>Gunneridae</taxon>
        <taxon>Pentapetalae</taxon>
        <taxon>rosids</taxon>
        <taxon>malvids</taxon>
        <taxon>Sapindales</taxon>
        <taxon>Anacardiaceae</taxon>
        <taxon>Pistacia</taxon>
    </lineage>
</organism>
<comment type="caution">
    <text evidence="1">The sequence shown here is derived from an EMBL/GenBank/DDBJ whole genome shotgun (WGS) entry which is preliminary data.</text>
</comment>